<accession>A0ABX0J9Q5</accession>
<dbReference type="PIRSF" id="PIRSF029792">
    <property type="entry name" value="Pro_racemase"/>
    <property type="match status" value="1"/>
</dbReference>
<evidence type="ECO:0000313" key="2">
    <source>
        <dbReference type="EMBL" id="NHN32678.1"/>
    </source>
</evidence>
<protein>
    <submittedName>
        <fullName evidence="2">Proline racemase family protein</fullName>
    </submittedName>
</protein>
<comment type="similarity">
    <text evidence="1">Belongs to the proline racemase family.</text>
</comment>
<keyword evidence="3" id="KW-1185">Reference proteome</keyword>
<dbReference type="PANTHER" id="PTHR33442">
    <property type="entry name" value="TRANS-3-HYDROXY-L-PROLINE DEHYDRATASE"/>
    <property type="match status" value="1"/>
</dbReference>
<dbReference type="SFLD" id="SFLDS00028">
    <property type="entry name" value="Proline_Racemase"/>
    <property type="match status" value="1"/>
</dbReference>
<dbReference type="RefSeq" id="WP_166152968.1">
    <property type="nucleotide sequence ID" value="NZ_JAAOIW010000009.1"/>
</dbReference>
<dbReference type="PANTHER" id="PTHR33442:SF1">
    <property type="entry name" value="TRANS-3-HYDROXY-L-PROLINE DEHYDRATASE"/>
    <property type="match status" value="1"/>
</dbReference>
<reference evidence="2" key="1">
    <citation type="submission" date="2020-03" db="EMBL/GenBank/DDBJ databases">
        <title>Draft sequencing of Paenibacilllus sp. S3N08.</title>
        <authorList>
            <person name="Kim D.-U."/>
        </authorList>
    </citation>
    <scope>NUCLEOTIDE SEQUENCE</scope>
    <source>
        <strain evidence="2">S3N08</strain>
    </source>
</reference>
<comment type="caution">
    <text evidence="2">The sequence shown here is derived from an EMBL/GenBank/DDBJ whole genome shotgun (WGS) entry which is preliminary data.</text>
</comment>
<dbReference type="Gene3D" id="3.10.310.10">
    <property type="entry name" value="Diaminopimelate Epimerase, Chain A, domain 1"/>
    <property type="match status" value="2"/>
</dbReference>
<gene>
    <name evidence="2" type="ORF">G9U52_22905</name>
</gene>
<evidence type="ECO:0000256" key="1">
    <source>
        <dbReference type="ARBA" id="ARBA00007529"/>
    </source>
</evidence>
<evidence type="ECO:0000313" key="3">
    <source>
        <dbReference type="Proteomes" id="UP001165962"/>
    </source>
</evidence>
<organism evidence="2 3">
    <name type="scientific">Paenibacillus agricola</name>
    <dbReference type="NCBI Taxonomy" id="2716264"/>
    <lineage>
        <taxon>Bacteria</taxon>
        <taxon>Bacillati</taxon>
        <taxon>Bacillota</taxon>
        <taxon>Bacilli</taxon>
        <taxon>Bacillales</taxon>
        <taxon>Paenibacillaceae</taxon>
        <taxon>Paenibacillus</taxon>
    </lineage>
</organism>
<name>A0ABX0J9Q5_9BACL</name>
<sequence>MEFIKLYNAIDVHAGGQPIRIFTGGIPHLTGNTQMKKQSEFIRHHDHIRRLLLSEPRGHNAMTGCLLTPPVTEDGAFGVWFMSNNGYEALNAHGIIGVVTAQLETGQYPFTEMLIETSIGMINASAQYIDGKVKEVSFDNVPSYVVEEAVLISHHDREVKLDIAYGGAFFAIVDISSLGELTICEEHMPELLSCGRSIMNSLAAMRAINHPLYPDMAGVHGVVFTDWSQQEDGIIRNFTVYANGLFDRSPCGAGVCALMAFMFQRGELHVNQQKTYIGIIGSSLLGRVSAETTVASYPAIVPQISGNAHIMGFMSFVVDPADPLKEGFLLR</sequence>
<dbReference type="SUPFAM" id="SSF54506">
    <property type="entry name" value="Diaminopimelate epimerase-like"/>
    <property type="match status" value="1"/>
</dbReference>
<proteinExistence type="inferred from homology"/>
<dbReference type="EMBL" id="JAAOIW010000009">
    <property type="protein sequence ID" value="NHN32678.1"/>
    <property type="molecule type" value="Genomic_DNA"/>
</dbReference>
<dbReference type="InterPro" id="IPR008794">
    <property type="entry name" value="Pro_racemase_fam"/>
</dbReference>
<dbReference type="Pfam" id="PF05544">
    <property type="entry name" value="Pro_racemase"/>
    <property type="match status" value="1"/>
</dbReference>
<dbReference type="Proteomes" id="UP001165962">
    <property type="component" value="Unassembled WGS sequence"/>
</dbReference>